<dbReference type="EMBL" id="AUBJ02000001">
    <property type="protein sequence ID" value="MCP2332100.1"/>
    <property type="molecule type" value="Genomic_DNA"/>
</dbReference>
<gene>
    <name evidence="1" type="ORF">G443_002370</name>
</gene>
<keyword evidence="2" id="KW-1185">Reference proteome</keyword>
<organism evidence="1 2">
    <name type="scientific">Actinoalloteichus caeruleus DSM 43889</name>
    <dbReference type="NCBI Taxonomy" id="1120930"/>
    <lineage>
        <taxon>Bacteria</taxon>
        <taxon>Bacillati</taxon>
        <taxon>Actinomycetota</taxon>
        <taxon>Actinomycetes</taxon>
        <taxon>Pseudonocardiales</taxon>
        <taxon>Pseudonocardiaceae</taxon>
        <taxon>Actinoalloteichus</taxon>
        <taxon>Actinoalloteichus cyanogriseus</taxon>
    </lineage>
</organism>
<name>A0ABT1JHV8_ACTCY</name>
<reference evidence="1 2" key="1">
    <citation type="submission" date="2022-06" db="EMBL/GenBank/DDBJ databases">
        <title>Genomic Encyclopedia of Type Strains, Phase I: the one thousand microbial genomes (KMG-I) project.</title>
        <authorList>
            <person name="Kyrpides N."/>
        </authorList>
    </citation>
    <scope>NUCLEOTIDE SEQUENCE [LARGE SCALE GENOMIC DNA]</scope>
    <source>
        <strain evidence="1 2">DSM 43889</strain>
    </source>
</reference>
<sequence>MRIGPRGLARCQGAFTLLGGLWPLVSIRSFESVFGPRKVDDWLQYTTGGLLVVAGLGQLRTGRSRESHRQARILGVGTAATLLAVDLVYVRRGRISPVYLLDAVAETGWLVAWACQCRRER</sequence>
<dbReference type="Proteomes" id="UP000791080">
    <property type="component" value="Unassembled WGS sequence"/>
</dbReference>
<proteinExistence type="predicted"/>
<dbReference type="RefSeq" id="WP_026417175.1">
    <property type="nucleotide sequence ID" value="NZ_AUBJ02000001.1"/>
</dbReference>
<evidence type="ECO:0000313" key="1">
    <source>
        <dbReference type="EMBL" id="MCP2332100.1"/>
    </source>
</evidence>
<evidence type="ECO:0000313" key="2">
    <source>
        <dbReference type="Proteomes" id="UP000791080"/>
    </source>
</evidence>
<comment type="caution">
    <text evidence="1">The sequence shown here is derived from an EMBL/GenBank/DDBJ whole genome shotgun (WGS) entry which is preliminary data.</text>
</comment>
<protein>
    <submittedName>
        <fullName evidence="1">Uncharacterized protein</fullName>
    </submittedName>
</protein>
<accession>A0ABT1JHV8</accession>